<dbReference type="RefSeq" id="WP_413263174.1">
    <property type="nucleotide sequence ID" value="NZ_JBHFNR010000076.1"/>
</dbReference>
<organism evidence="1 2">
    <name type="scientific">Floridaenema flaviceps BLCC-F50</name>
    <dbReference type="NCBI Taxonomy" id="3153642"/>
    <lineage>
        <taxon>Bacteria</taxon>
        <taxon>Bacillati</taxon>
        <taxon>Cyanobacteriota</taxon>
        <taxon>Cyanophyceae</taxon>
        <taxon>Oscillatoriophycideae</taxon>
        <taxon>Aerosakkonematales</taxon>
        <taxon>Aerosakkonemataceae</taxon>
        <taxon>Floridanema</taxon>
        <taxon>Floridanema flaviceps</taxon>
    </lineage>
</organism>
<dbReference type="InterPro" id="IPR011060">
    <property type="entry name" value="RibuloseP-bd_barrel"/>
</dbReference>
<keyword evidence="2" id="KW-1185">Reference proteome</keyword>
<sequence>MAGGINESTIEQVQNLGADVVAVGGAIYKATSLGEAAKLLRKKIAVKIAV</sequence>
<evidence type="ECO:0000313" key="1">
    <source>
        <dbReference type="EMBL" id="MFB2893514.1"/>
    </source>
</evidence>
<accession>A0ABV4XP67</accession>
<protein>
    <submittedName>
        <fullName evidence="1">Uncharacterized protein</fullName>
    </submittedName>
</protein>
<proteinExistence type="predicted"/>
<reference evidence="1 2" key="1">
    <citation type="submission" date="2024-09" db="EMBL/GenBank/DDBJ databases">
        <title>Floridaenema gen nov. (Aerosakkonemataceae, Aerosakkonematales ord. nov., Cyanobacteria) from benthic tropical and subtropical fresh waters, with the description of four new species.</title>
        <authorList>
            <person name="Moretto J.A."/>
            <person name="Berthold D.E."/>
            <person name="Lefler F.W."/>
            <person name="Huang I.-S."/>
            <person name="Laughinghouse H. IV."/>
        </authorList>
    </citation>
    <scope>NUCLEOTIDE SEQUENCE [LARGE SCALE GENOMIC DNA]</scope>
    <source>
        <strain evidence="1 2">BLCC-F50</strain>
    </source>
</reference>
<dbReference type="SUPFAM" id="SSF51366">
    <property type="entry name" value="Ribulose-phoshate binding barrel"/>
    <property type="match status" value="1"/>
</dbReference>
<dbReference type="Proteomes" id="UP001576784">
    <property type="component" value="Unassembled WGS sequence"/>
</dbReference>
<dbReference type="Gene3D" id="3.20.20.70">
    <property type="entry name" value="Aldolase class I"/>
    <property type="match status" value="1"/>
</dbReference>
<evidence type="ECO:0000313" key="2">
    <source>
        <dbReference type="Proteomes" id="UP001576784"/>
    </source>
</evidence>
<dbReference type="EMBL" id="JBHFNR010000076">
    <property type="protein sequence ID" value="MFB2893514.1"/>
    <property type="molecule type" value="Genomic_DNA"/>
</dbReference>
<name>A0ABV4XP67_9CYAN</name>
<gene>
    <name evidence="1" type="ORF">ACE1CI_11430</name>
</gene>
<comment type="caution">
    <text evidence="1">The sequence shown here is derived from an EMBL/GenBank/DDBJ whole genome shotgun (WGS) entry which is preliminary data.</text>
</comment>
<dbReference type="InterPro" id="IPR013785">
    <property type="entry name" value="Aldolase_TIM"/>
</dbReference>